<evidence type="ECO:0000313" key="6">
    <source>
        <dbReference type="Proteomes" id="UP000184052"/>
    </source>
</evidence>
<dbReference type="STRING" id="1121476.SAMN02745751_00095"/>
<dbReference type="GO" id="GO:0005524">
    <property type="term" value="F:ATP binding"/>
    <property type="evidence" value="ECO:0007669"/>
    <property type="project" value="UniProtKB-KW"/>
</dbReference>
<dbReference type="CDD" id="cd03214">
    <property type="entry name" value="ABC_Iron-Siderophores_B12_Hemin"/>
    <property type="match status" value="1"/>
</dbReference>
<dbReference type="RefSeq" id="WP_073045468.1">
    <property type="nucleotide sequence ID" value="NZ_FQZL01000004.1"/>
</dbReference>
<dbReference type="Proteomes" id="UP000184052">
    <property type="component" value="Unassembled WGS sequence"/>
</dbReference>
<gene>
    <name evidence="5" type="ORF">SAMN02745751_00095</name>
</gene>
<evidence type="ECO:0000256" key="2">
    <source>
        <dbReference type="ARBA" id="ARBA00022741"/>
    </source>
</evidence>
<dbReference type="OrthoDB" id="9799337at2"/>
<dbReference type="FunFam" id="3.40.50.300:FF:000134">
    <property type="entry name" value="Iron-enterobactin ABC transporter ATP-binding protein"/>
    <property type="match status" value="1"/>
</dbReference>
<dbReference type="InterPro" id="IPR050153">
    <property type="entry name" value="Metal_Ion_Import_ABC"/>
</dbReference>
<dbReference type="PANTHER" id="PTHR42734">
    <property type="entry name" value="METAL TRANSPORT SYSTEM ATP-BINDING PROTEIN TM_0124-RELATED"/>
    <property type="match status" value="1"/>
</dbReference>
<dbReference type="PROSITE" id="PS50893">
    <property type="entry name" value="ABC_TRANSPORTER_2"/>
    <property type="match status" value="1"/>
</dbReference>
<accession>A0A1M6AEY1</accession>
<dbReference type="GO" id="GO:0016887">
    <property type="term" value="F:ATP hydrolysis activity"/>
    <property type="evidence" value="ECO:0007669"/>
    <property type="project" value="InterPro"/>
</dbReference>
<evidence type="ECO:0000313" key="5">
    <source>
        <dbReference type="EMBL" id="SHI34967.1"/>
    </source>
</evidence>
<dbReference type="InterPro" id="IPR017871">
    <property type="entry name" value="ABC_transporter-like_CS"/>
</dbReference>
<feature type="domain" description="ABC transporter" evidence="4">
    <location>
        <begin position="2"/>
        <end position="243"/>
    </location>
</feature>
<keyword evidence="1" id="KW-0813">Transport</keyword>
<reference evidence="5 6" key="1">
    <citation type="submission" date="2016-11" db="EMBL/GenBank/DDBJ databases">
        <authorList>
            <person name="Jaros S."/>
            <person name="Januszkiewicz K."/>
            <person name="Wedrychowicz H."/>
        </authorList>
    </citation>
    <scope>NUCLEOTIDE SEQUENCE [LARGE SCALE GENOMIC DNA]</scope>
    <source>
        <strain evidence="5 6">DSM 17477</strain>
    </source>
</reference>
<evidence type="ECO:0000256" key="1">
    <source>
        <dbReference type="ARBA" id="ARBA00022448"/>
    </source>
</evidence>
<evidence type="ECO:0000256" key="3">
    <source>
        <dbReference type="ARBA" id="ARBA00022840"/>
    </source>
</evidence>
<sequence>MLIIDNISFSYEDKEVLENISFAVKKGQLLSIIGPNGCGKTTLINCILGVNRITRGSMTHRGRELDKMSARERAKLFSYVPQEKGHIFPYTVLEIVLMGRTPYHSIFSSPNGRDTDIAMEALEMVGMEGFRDKLFTKLSGGERQLVVLARSLAQESDIILMDEPTASLDYKNEIMFLEMVKSLCLNKNKTIIMSTHFPNHSFYFENHNLDTRVIMLADRKIKYQGLPSVVLTEDNVYNIYGVKSRILTYDGNKKHIVPIGGTENEKE</sequence>
<organism evidence="5 6">
    <name type="scientific">Dethiosulfatibacter aminovorans DSM 17477</name>
    <dbReference type="NCBI Taxonomy" id="1121476"/>
    <lineage>
        <taxon>Bacteria</taxon>
        <taxon>Bacillati</taxon>
        <taxon>Bacillota</taxon>
        <taxon>Tissierellia</taxon>
        <taxon>Dethiosulfatibacter</taxon>
    </lineage>
</organism>
<dbReference type="InterPro" id="IPR003439">
    <property type="entry name" value="ABC_transporter-like_ATP-bd"/>
</dbReference>
<keyword evidence="3 5" id="KW-0067">ATP-binding</keyword>
<dbReference type="PROSITE" id="PS00211">
    <property type="entry name" value="ABC_TRANSPORTER_1"/>
    <property type="match status" value="1"/>
</dbReference>
<keyword evidence="6" id="KW-1185">Reference proteome</keyword>
<dbReference type="InterPro" id="IPR027417">
    <property type="entry name" value="P-loop_NTPase"/>
</dbReference>
<dbReference type="SUPFAM" id="SSF52540">
    <property type="entry name" value="P-loop containing nucleoside triphosphate hydrolases"/>
    <property type="match status" value="1"/>
</dbReference>
<dbReference type="SMART" id="SM00382">
    <property type="entry name" value="AAA"/>
    <property type="match status" value="1"/>
</dbReference>
<dbReference type="PANTHER" id="PTHR42734:SF19">
    <property type="entry name" value="IRON COMPOUNDS ABC TRANSPORTER, ATP-BINDING PROTEIN"/>
    <property type="match status" value="1"/>
</dbReference>
<keyword evidence="2" id="KW-0547">Nucleotide-binding</keyword>
<dbReference type="AlphaFoldDB" id="A0A1M6AEY1"/>
<dbReference type="Pfam" id="PF00005">
    <property type="entry name" value="ABC_tran"/>
    <property type="match status" value="1"/>
</dbReference>
<protein>
    <submittedName>
        <fullName evidence="5">Iron complex transport system ATP-binding protein</fullName>
    </submittedName>
</protein>
<dbReference type="EMBL" id="FQZL01000004">
    <property type="protein sequence ID" value="SHI34967.1"/>
    <property type="molecule type" value="Genomic_DNA"/>
</dbReference>
<dbReference type="InterPro" id="IPR003593">
    <property type="entry name" value="AAA+_ATPase"/>
</dbReference>
<dbReference type="Gene3D" id="3.40.50.300">
    <property type="entry name" value="P-loop containing nucleotide triphosphate hydrolases"/>
    <property type="match status" value="1"/>
</dbReference>
<name>A0A1M6AEY1_9FIRM</name>
<proteinExistence type="predicted"/>
<evidence type="ECO:0000259" key="4">
    <source>
        <dbReference type="PROSITE" id="PS50893"/>
    </source>
</evidence>